<evidence type="ECO:0000313" key="3">
    <source>
        <dbReference type="Proteomes" id="UP000057737"/>
    </source>
</evidence>
<feature type="transmembrane region" description="Helical" evidence="1">
    <location>
        <begin position="106"/>
        <end position="127"/>
    </location>
</feature>
<keyword evidence="3" id="KW-1185">Reference proteome</keyword>
<feature type="transmembrane region" description="Helical" evidence="1">
    <location>
        <begin position="82"/>
        <end position="100"/>
    </location>
</feature>
<organism evidence="2 3">
    <name type="scientific">Bradyrhizobium macuxiense</name>
    <dbReference type="NCBI Taxonomy" id="1755647"/>
    <lineage>
        <taxon>Bacteria</taxon>
        <taxon>Pseudomonadati</taxon>
        <taxon>Pseudomonadota</taxon>
        <taxon>Alphaproteobacteria</taxon>
        <taxon>Hyphomicrobiales</taxon>
        <taxon>Nitrobacteraceae</taxon>
        <taxon>Bradyrhizobium</taxon>
    </lineage>
</organism>
<dbReference type="InterPro" id="IPR035399">
    <property type="entry name" value="DUF5413"/>
</dbReference>
<protein>
    <submittedName>
        <fullName evidence="2">Uncharacterized protein</fullName>
    </submittedName>
</protein>
<dbReference type="Proteomes" id="UP000057737">
    <property type="component" value="Unassembled WGS sequence"/>
</dbReference>
<keyword evidence="1" id="KW-0812">Transmembrane</keyword>
<accession>A0A109JFJ2</accession>
<name>A0A109JFJ2_9BRAD</name>
<proteinExistence type="predicted"/>
<feature type="transmembrane region" description="Helical" evidence="1">
    <location>
        <begin position="50"/>
        <end position="70"/>
    </location>
</feature>
<gene>
    <name evidence="2" type="ORF">AS156_19220</name>
</gene>
<sequence>MKRYLIFAAIGPFVGGFLLLLATTYQSGYWTDTHGGEVAKLFVVFAKSLQYNYLFGIVPAMMFGAIDDILMHVRSISPVVRMLIIGAVTFIAAALAYASHGPDSGVAQFILYGLVGFVPGVISSWVAHKYAEEPRQPAAPVSAQH</sequence>
<evidence type="ECO:0000256" key="1">
    <source>
        <dbReference type="SAM" id="Phobius"/>
    </source>
</evidence>
<dbReference type="EMBL" id="LNCU01000110">
    <property type="protein sequence ID" value="KWV47996.1"/>
    <property type="molecule type" value="Genomic_DNA"/>
</dbReference>
<dbReference type="Pfam" id="PF17434">
    <property type="entry name" value="DUF5413"/>
    <property type="match status" value="1"/>
</dbReference>
<evidence type="ECO:0000313" key="2">
    <source>
        <dbReference type="EMBL" id="KWV47996.1"/>
    </source>
</evidence>
<keyword evidence="1" id="KW-0472">Membrane</keyword>
<reference evidence="2 3" key="1">
    <citation type="submission" date="2015-11" db="EMBL/GenBank/DDBJ databases">
        <title>Draft Genome Sequence of the Strain BR 10303 (Bradyrhizobium sp.) isolated from nodules of Centrolobium paraense.</title>
        <authorList>
            <person name="Zelli J.E."/>
            <person name="Simoes-Araujo J.L."/>
            <person name="Barauna A.C."/>
            <person name="Silva K."/>
        </authorList>
    </citation>
    <scope>NUCLEOTIDE SEQUENCE [LARGE SCALE GENOMIC DNA]</scope>
    <source>
        <strain evidence="2 3">BR 10303</strain>
    </source>
</reference>
<dbReference type="AlphaFoldDB" id="A0A109JFJ2"/>
<keyword evidence="1" id="KW-1133">Transmembrane helix</keyword>
<comment type="caution">
    <text evidence="2">The sequence shown here is derived from an EMBL/GenBank/DDBJ whole genome shotgun (WGS) entry which is preliminary data.</text>
</comment>
<dbReference type="OrthoDB" id="8253092at2"/>
<dbReference type="RefSeq" id="WP_066513633.1">
    <property type="nucleotide sequence ID" value="NZ_LNCU01000110.1"/>
</dbReference>